<protein>
    <submittedName>
        <fullName evidence="1">Uncharacterized protein</fullName>
    </submittedName>
</protein>
<gene>
    <name evidence="1" type="ORF">DSO57_1027966</name>
</gene>
<dbReference type="EMBL" id="QTSX02000884">
    <property type="protein sequence ID" value="KAJ9084083.1"/>
    <property type="molecule type" value="Genomic_DNA"/>
</dbReference>
<evidence type="ECO:0000313" key="2">
    <source>
        <dbReference type="Proteomes" id="UP001165960"/>
    </source>
</evidence>
<sequence length="141" mass="15440">MIVGFQRYHFINRKLVVDIARALKANPDFEKIRRQTIQQSRRSLNVGRPCPTPAGMLMSMTYPVMPRPASSSSSSSMSPPASFPSNSSNNAWSMAPAQPAPITSRVRDQPSSSSSTVNSRKSEVFPSRPPNAKKPNNAHKG</sequence>
<evidence type="ECO:0000313" key="1">
    <source>
        <dbReference type="EMBL" id="KAJ9084083.1"/>
    </source>
</evidence>
<comment type="caution">
    <text evidence="1">The sequence shown here is derived from an EMBL/GenBank/DDBJ whole genome shotgun (WGS) entry which is preliminary data.</text>
</comment>
<reference evidence="1" key="1">
    <citation type="submission" date="2022-04" db="EMBL/GenBank/DDBJ databases">
        <title>Genome of the entomopathogenic fungus Entomophthora muscae.</title>
        <authorList>
            <person name="Elya C."/>
            <person name="Lovett B.R."/>
            <person name="Lee E."/>
            <person name="Macias A.M."/>
            <person name="Hajek A.E."/>
            <person name="De Bivort B.L."/>
            <person name="Kasson M.T."/>
            <person name="De Fine Licht H.H."/>
            <person name="Stajich J.E."/>
        </authorList>
    </citation>
    <scope>NUCLEOTIDE SEQUENCE</scope>
    <source>
        <strain evidence="1">Berkeley</strain>
    </source>
</reference>
<proteinExistence type="predicted"/>
<keyword evidence="2" id="KW-1185">Reference proteome</keyword>
<organism evidence="1 2">
    <name type="scientific">Entomophthora muscae</name>
    <dbReference type="NCBI Taxonomy" id="34485"/>
    <lineage>
        <taxon>Eukaryota</taxon>
        <taxon>Fungi</taxon>
        <taxon>Fungi incertae sedis</taxon>
        <taxon>Zoopagomycota</taxon>
        <taxon>Entomophthoromycotina</taxon>
        <taxon>Entomophthoromycetes</taxon>
        <taxon>Entomophthorales</taxon>
        <taxon>Entomophthoraceae</taxon>
        <taxon>Entomophthora</taxon>
    </lineage>
</organism>
<name>A0ACC2UAM0_9FUNG</name>
<accession>A0ACC2UAM0</accession>
<dbReference type="Proteomes" id="UP001165960">
    <property type="component" value="Unassembled WGS sequence"/>
</dbReference>